<evidence type="ECO:0000313" key="14">
    <source>
        <dbReference type="EMBL" id="POS85304.1"/>
    </source>
</evidence>
<protein>
    <recommendedName>
        <fullName evidence="5 12">UDP-N-acetylglucosamine transferase subunit ALG13</fullName>
        <ecNumber evidence="4 12">2.4.1.141</ecNumber>
    </recommendedName>
    <alternativeName>
        <fullName evidence="10 12">Asparagine-linked glycosylation protein 13</fullName>
    </alternativeName>
</protein>
<comment type="subunit">
    <text evidence="3 12">Heterodimer with ALG14 to form a functional enzyme.</text>
</comment>
<dbReference type="AlphaFoldDB" id="A0A2S4PTH4"/>
<proteinExistence type="inferred from homology"/>
<name>A0A2S4PTH4_9PEZI</name>
<evidence type="ECO:0000256" key="1">
    <source>
        <dbReference type="ARBA" id="ARBA00004240"/>
    </source>
</evidence>
<evidence type="ECO:0000256" key="11">
    <source>
        <dbReference type="ARBA" id="ARBA00048184"/>
    </source>
</evidence>
<dbReference type="EMBL" id="PEDP01000650">
    <property type="protein sequence ID" value="POS85304.1"/>
    <property type="molecule type" value="Genomic_DNA"/>
</dbReference>
<dbReference type="Proteomes" id="UP000237438">
    <property type="component" value="Unassembled WGS sequence"/>
</dbReference>
<comment type="caution">
    <text evidence="14">The sequence shown here is derived from an EMBL/GenBank/DDBJ whole genome shotgun (WGS) entry which is preliminary data.</text>
</comment>
<evidence type="ECO:0000256" key="12">
    <source>
        <dbReference type="RuleBase" id="RU362128"/>
    </source>
</evidence>
<comment type="catalytic activity">
    <reaction evidence="11">
        <text>an N-acetyl-alpha-D-glucosaminyl-diphospho-di-trans,poly-cis-dolichol + UDP-N-acetyl-alpha-D-glucosamine = an N,N'-diacetylchitobiosyl-diphospho-di-trans,poly-cis-dolichol + UDP + H(+)</text>
        <dbReference type="Rhea" id="RHEA:23380"/>
        <dbReference type="Rhea" id="RHEA-COMP:19507"/>
        <dbReference type="Rhea" id="RHEA-COMP:19510"/>
        <dbReference type="ChEBI" id="CHEBI:15378"/>
        <dbReference type="ChEBI" id="CHEBI:57269"/>
        <dbReference type="ChEBI" id="CHEBI:57705"/>
        <dbReference type="ChEBI" id="CHEBI:58223"/>
        <dbReference type="ChEBI" id="CHEBI:58427"/>
        <dbReference type="EC" id="2.4.1.141"/>
    </reaction>
</comment>
<keyword evidence="7 12" id="KW-0808">Transferase</keyword>
<evidence type="ECO:0000256" key="6">
    <source>
        <dbReference type="ARBA" id="ARBA00022676"/>
    </source>
</evidence>
<evidence type="ECO:0000256" key="7">
    <source>
        <dbReference type="ARBA" id="ARBA00022679"/>
    </source>
</evidence>
<dbReference type="GO" id="GO:0006488">
    <property type="term" value="P:dolichol-linked oligosaccharide biosynthetic process"/>
    <property type="evidence" value="ECO:0007669"/>
    <property type="project" value="InterPro"/>
</dbReference>
<evidence type="ECO:0000313" key="15">
    <source>
        <dbReference type="Proteomes" id="UP000237438"/>
    </source>
</evidence>
<evidence type="ECO:0000256" key="4">
    <source>
        <dbReference type="ARBA" id="ARBA00012614"/>
    </source>
</evidence>
<dbReference type="GO" id="GO:0004577">
    <property type="term" value="F:N-acetylglucosaminyldiphosphodolichol N-acetylglucosaminyltransferase activity"/>
    <property type="evidence" value="ECO:0007669"/>
    <property type="project" value="UniProtKB-EC"/>
</dbReference>
<dbReference type="InterPro" id="IPR039042">
    <property type="entry name" value="Alg13-like"/>
</dbReference>
<keyword evidence="8 12" id="KW-0256">Endoplasmic reticulum</keyword>
<evidence type="ECO:0000256" key="9">
    <source>
        <dbReference type="ARBA" id="ARBA00024804"/>
    </source>
</evidence>
<gene>
    <name evidence="12" type="primary">ALG13</name>
    <name evidence="14" type="ORF">EPUL_003000</name>
</gene>
<reference evidence="14 15" key="1">
    <citation type="submission" date="2017-10" db="EMBL/GenBank/DDBJ databases">
        <title>Development of genomic resources for the powdery mildew, Erysiphe pulchra.</title>
        <authorList>
            <person name="Wadl P.A."/>
            <person name="Mack B.M."/>
            <person name="Moore G."/>
            <person name="Beltz S.B."/>
        </authorList>
    </citation>
    <scope>NUCLEOTIDE SEQUENCE [LARGE SCALE GENOMIC DNA]</scope>
    <source>
        <strain evidence="14">Cflorida</strain>
    </source>
</reference>
<feature type="domain" description="Glycosyl transferase family 28 C-terminal" evidence="13">
    <location>
        <begin position="11"/>
        <end position="164"/>
    </location>
</feature>
<sequence>MSGEELLRRECLVTTGATAVFPELIKSALSHGSLQALVNHKFTHITYQCGESLNIFKQWKPKVTYDLILNAFDFNQEGLSEEMKRCKARVGISEAGLVICHAGAGTILEALRYGIPMIVVPNDTLMDNHQEELAEELDRQGYATKSTIRGLPEAIQKACTKEPRAWAGHNASLAPIINDVVGYEEDLKAQLD</sequence>
<evidence type="ECO:0000256" key="2">
    <source>
        <dbReference type="ARBA" id="ARBA00006962"/>
    </source>
</evidence>
<dbReference type="GO" id="GO:0005783">
    <property type="term" value="C:endoplasmic reticulum"/>
    <property type="evidence" value="ECO:0007669"/>
    <property type="project" value="UniProtKB-SubCell"/>
</dbReference>
<evidence type="ECO:0000256" key="8">
    <source>
        <dbReference type="ARBA" id="ARBA00022824"/>
    </source>
</evidence>
<dbReference type="OrthoDB" id="20273at2759"/>
<dbReference type="Gene3D" id="3.40.50.2000">
    <property type="entry name" value="Glycogen Phosphorylase B"/>
    <property type="match status" value="1"/>
</dbReference>
<evidence type="ECO:0000256" key="3">
    <source>
        <dbReference type="ARBA" id="ARBA00011198"/>
    </source>
</evidence>
<accession>A0A2S4PTH4</accession>
<dbReference type="InterPro" id="IPR007235">
    <property type="entry name" value="Glyco_trans_28_C"/>
</dbReference>
<organism evidence="14 15">
    <name type="scientific">Erysiphe pulchra</name>
    <dbReference type="NCBI Taxonomy" id="225359"/>
    <lineage>
        <taxon>Eukaryota</taxon>
        <taxon>Fungi</taxon>
        <taxon>Dikarya</taxon>
        <taxon>Ascomycota</taxon>
        <taxon>Pezizomycotina</taxon>
        <taxon>Leotiomycetes</taxon>
        <taxon>Erysiphales</taxon>
        <taxon>Erysiphaceae</taxon>
        <taxon>Erysiphe</taxon>
    </lineage>
</organism>
<dbReference type="SUPFAM" id="SSF53756">
    <property type="entry name" value="UDP-Glycosyltransferase/glycogen phosphorylase"/>
    <property type="match status" value="1"/>
</dbReference>
<comment type="function">
    <text evidence="9 12">Involved in protein N-glycosylation. Essential for the second step of the dolichol-linked oligosaccharide pathway.</text>
</comment>
<keyword evidence="6 12" id="KW-0328">Glycosyltransferase</keyword>
<comment type="subcellular location">
    <subcellularLocation>
        <location evidence="1 12">Endoplasmic reticulum</location>
    </subcellularLocation>
</comment>
<evidence type="ECO:0000256" key="10">
    <source>
        <dbReference type="ARBA" id="ARBA00032061"/>
    </source>
</evidence>
<evidence type="ECO:0000256" key="5">
    <source>
        <dbReference type="ARBA" id="ARBA00017468"/>
    </source>
</evidence>
<evidence type="ECO:0000259" key="13">
    <source>
        <dbReference type="Pfam" id="PF04101"/>
    </source>
</evidence>
<keyword evidence="15" id="KW-1185">Reference proteome</keyword>
<comment type="similarity">
    <text evidence="2 12">Belongs to the glycosyltransferase 28 family.</text>
</comment>
<dbReference type="PANTHER" id="PTHR12867">
    <property type="entry name" value="GLYCOSYL TRANSFERASE-RELATED"/>
    <property type="match status" value="1"/>
</dbReference>
<dbReference type="Pfam" id="PF04101">
    <property type="entry name" value="Glyco_tran_28_C"/>
    <property type="match status" value="1"/>
</dbReference>
<dbReference type="PANTHER" id="PTHR12867:SF6">
    <property type="entry name" value="N-ACETYLGLUCOSAMINYLDIPHOSPHODOLICHOL N-ACETYLGLUCOSAMINYLTRANSFERASE"/>
    <property type="match status" value="1"/>
</dbReference>
<dbReference type="EC" id="2.4.1.141" evidence="4 12"/>
<dbReference type="STRING" id="225359.A0A2S4PTH4"/>